<feature type="transmembrane region" description="Helical" evidence="5">
    <location>
        <begin position="274"/>
        <end position="295"/>
    </location>
</feature>
<reference evidence="6 7" key="1">
    <citation type="submission" date="2019-04" db="EMBL/GenBank/DDBJ databases">
        <title>Isolation and culture of sulfate reducing bacteria from the cold seep of the South China Sea.</title>
        <authorList>
            <person name="Sun C."/>
            <person name="Liu R."/>
        </authorList>
    </citation>
    <scope>NUCLEOTIDE SEQUENCE [LARGE SCALE GENOMIC DNA]</scope>
    <source>
        <strain evidence="6 7">CS1</strain>
    </source>
</reference>
<comment type="subcellular location">
    <subcellularLocation>
        <location evidence="1">Membrane</location>
        <topology evidence="1">Multi-pass membrane protein</topology>
    </subcellularLocation>
</comment>
<dbReference type="RefSeq" id="WP_144234534.1">
    <property type="nucleotide sequence ID" value="NZ_CP039543.1"/>
</dbReference>
<dbReference type="InterPro" id="IPR002293">
    <property type="entry name" value="AA/rel_permease1"/>
</dbReference>
<keyword evidence="3 5" id="KW-1133">Transmembrane helix</keyword>
<feature type="transmembrane region" description="Helical" evidence="5">
    <location>
        <begin position="196"/>
        <end position="217"/>
    </location>
</feature>
<sequence>MALPVSSLIVAATAALVCGVLLFYKPLTASPAWRATVTPLASIMGSGFLVCVPLLYANIGNYSVLAMAVLLGLAYAVGSVIRFNIRYGEPLFQKQNPPDVFERIEHRLHIAHRDAAHRIKIGEAADLLEKISHVALSGAYCISVSYYLQLLASFALQPLNLHTAWIAKSLVTLILAGIAIIGFTRGLKGIERVERIVVGVNLAMIAALVAGLAHFNAVSAMDGSWHLRHLGVSGDKLHVVRLLMGMLIVVQGFETSRFLGSEHSQGERIRTMRWAQLISTVIYLVFIGLMAAVIGNTQGDLQSGITAIVALSAVVAPILPALLTITAIGSQFSAATADDAGCSGLLEAIFKRWMPARYAYVVVSALSISITWMTDVYQIISYASRAFALFYVLQCVVALLVMRKVSDVPARRAKTGLYAGLALICLLITLFGIPAG</sequence>
<keyword evidence="4 5" id="KW-0472">Membrane</keyword>
<evidence type="ECO:0000256" key="5">
    <source>
        <dbReference type="SAM" id="Phobius"/>
    </source>
</evidence>
<dbReference type="Gene3D" id="1.20.1740.10">
    <property type="entry name" value="Amino acid/polyamine transporter I"/>
    <property type="match status" value="1"/>
</dbReference>
<dbReference type="Pfam" id="PF13520">
    <property type="entry name" value="AA_permease_2"/>
    <property type="match status" value="1"/>
</dbReference>
<evidence type="ECO:0000256" key="3">
    <source>
        <dbReference type="ARBA" id="ARBA00022989"/>
    </source>
</evidence>
<keyword evidence="7" id="KW-1185">Reference proteome</keyword>
<dbReference type="Proteomes" id="UP000503251">
    <property type="component" value="Chromosome"/>
</dbReference>
<organism evidence="6 7">
    <name type="scientific">Oceanidesulfovibrio marinus</name>
    <dbReference type="NCBI Taxonomy" id="370038"/>
    <lineage>
        <taxon>Bacteria</taxon>
        <taxon>Pseudomonadati</taxon>
        <taxon>Thermodesulfobacteriota</taxon>
        <taxon>Desulfovibrionia</taxon>
        <taxon>Desulfovibrionales</taxon>
        <taxon>Desulfovibrionaceae</taxon>
        <taxon>Oceanidesulfovibrio</taxon>
    </lineage>
</organism>
<evidence type="ECO:0000313" key="6">
    <source>
        <dbReference type="EMBL" id="QJT08084.1"/>
    </source>
</evidence>
<dbReference type="EMBL" id="CP039543">
    <property type="protein sequence ID" value="QJT08084.1"/>
    <property type="molecule type" value="Genomic_DNA"/>
</dbReference>
<feature type="transmembrane region" description="Helical" evidence="5">
    <location>
        <begin position="162"/>
        <end position="184"/>
    </location>
</feature>
<feature type="transmembrane region" description="Helical" evidence="5">
    <location>
        <begin position="415"/>
        <end position="433"/>
    </location>
</feature>
<keyword evidence="2 5" id="KW-0812">Transmembrane</keyword>
<name>A0ABX6NBW5_9BACT</name>
<evidence type="ECO:0000313" key="7">
    <source>
        <dbReference type="Proteomes" id="UP000503251"/>
    </source>
</evidence>
<protein>
    <submittedName>
        <fullName evidence="6">Uncharacterized protein</fullName>
    </submittedName>
</protein>
<feature type="transmembrane region" description="Helical" evidence="5">
    <location>
        <begin position="301"/>
        <end position="323"/>
    </location>
</feature>
<accession>A0ABX6NBW5</accession>
<feature type="transmembrane region" description="Helical" evidence="5">
    <location>
        <begin position="6"/>
        <end position="24"/>
    </location>
</feature>
<feature type="transmembrane region" description="Helical" evidence="5">
    <location>
        <begin position="386"/>
        <end position="403"/>
    </location>
</feature>
<evidence type="ECO:0000256" key="1">
    <source>
        <dbReference type="ARBA" id="ARBA00004141"/>
    </source>
</evidence>
<feature type="transmembrane region" description="Helical" evidence="5">
    <location>
        <begin position="134"/>
        <end position="156"/>
    </location>
</feature>
<feature type="transmembrane region" description="Helical" evidence="5">
    <location>
        <begin position="62"/>
        <end position="85"/>
    </location>
</feature>
<evidence type="ECO:0000256" key="2">
    <source>
        <dbReference type="ARBA" id="ARBA00022692"/>
    </source>
</evidence>
<proteinExistence type="predicted"/>
<feature type="transmembrane region" description="Helical" evidence="5">
    <location>
        <begin position="36"/>
        <end position="56"/>
    </location>
</feature>
<gene>
    <name evidence="6" type="ORF">E8L03_03705</name>
</gene>
<feature type="transmembrane region" description="Helical" evidence="5">
    <location>
        <begin position="358"/>
        <end position="380"/>
    </location>
</feature>
<evidence type="ECO:0000256" key="4">
    <source>
        <dbReference type="ARBA" id="ARBA00023136"/>
    </source>
</evidence>
<feature type="transmembrane region" description="Helical" evidence="5">
    <location>
        <begin position="237"/>
        <end position="253"/>
    </location>
</feature>